<dbReference type="RefSeq" id="XP_022086759.1">
    <property type="nucleotide sequence ID" value="XM_022231067.1"/>
</dbReference>
<gene>
    <name evidence="11 12 13 14 15 16 17" type="primary">LOC110977180</name>
</gene>
<comment type="catalytic activity">
    <reaction evidence="7">
        <text>13,14-dihydro-15-oxo-prostaglandin E1 + NADP(+) = 15-oxoprostaglandin E1 + NADPH + H(+)</text>
        <dbReference type="Rhea" id="RHEA:50584"/>
        <dbReference type="ChEBI" id="CHEBI:15378"/>
        <dbReference type="ChEBI" id="CHEBI:57401"/>
        <dbReference type="ChEBI" id="CHEBI:57783"/>
        <dbReference type="ChEBI" id="CHEBI:58349"/>
        <dbReference type="ChEBI" id="CHEBI:133408"/>
    </reaction>
    <physiologicalReaction direction="right-to-left" evidence="7">
        <dbReference type="Rhea" id="RHEA:50586"/>
    </physiologicalReaction>
</comment>
<sequence length="355" mass="38670">MAASSNKRVCLASRPGANGIPTVENFRVEDCPMPEVEDGQILIKLLCLSVDPYMRCRMNIDTGTDYMSPWKLDDTIEGGGVGVVVKSRSAGYSKGEVIESFHLPWQLYAALDVQGFNCLIVNKVDVALVKKHWSLMLGLYGISGITSYLGIKEKGHVAPDGSQTFVVSAAAGSCGSLAGQIARLEGCTNVVGICGSEEKCTYITQELGFSHAINYKTEDVGERMRECCPRGVHVYFDNVGGAVSDAVIQQMTPDSHVILCGQISVYNTDVPYPPPIPAETEQVLTERNVTRDRFLVLNHVDKFPDAVQQLCAWYRKGEIKYKETVAEGLENAPFAFVSMMTGGNVGKQIVRVADL</sequence>
<dbReference type="PANTHER" id="PTHR43205:SF5">
    <property type="entry name" value="PROSTAGLANDIN REDUCTASE 2"/>
    <property type="match status" value="1"/>
</dbReference>
<evidence type="ECO:0000313" key="17">
    <source>
        <dbReference type="RefSeq" id="XP_022086766.1"/>
    </source>
</evidence>
<dbReference type="RefSeq" id="XP_022086763.1">
    <property type="nucleotide sequence ID" value="XM_022231071.1"/>
</dbReference>
<dbReference type="SUPFAM" id="SSF51735">
    <property type="entry name" value="NAD(P)-binding Rossmann-fold domains"/>
    <property type="match status" value="1"/>
</dbReference>
<dbReference type="InterPro" id="IPR045010">
    <property type="entry name" value="MDR_fam"/>
</dbReference>
<dbReference type="GeneID" id="110977180"/>
<dbReference type="Pfam" id="PF16884">
    <property type="entry name" value="ADH_N_2"/>
    <property type="match status" value="1"/>
</dbReference>
<dbReference type="FunFam" id="3.40.50.720:FF:000121">
    <property type="entry name" value="Prostaglandin reductase 2"/>
    <property type="match status" value="1"/>
</dbReference>
<protein>
    <recommendedName>
        <fullName evidence="4">15-oxoprostaglandin 13-reductase</fullName>
        <ecNumber evidence="2">1.3.1.48</ecNumber>
    </recommendedName>
    <alternativeName>
        <fullName evidence="4">15-oxoprostaglandin 13-reductase</fullName>
    </alternativeName>
</protein>
<evidence type="ECO:0000313" key="10">
    <source>
        <dbReference type="Proteomes" id="UP000694845"/>
    </source>
</evidence>
<dbReference type="RefSeq" id="XP_022086764.1">
    <property type="nucleotide sequence ID" value="XM_022231072.1"/>
</dbReference>
<dbReference type="GO" id="GO:0047522">
    <property type="term" value="F:15-oxoprostaglandin 13-reductase [NAD(P)+] activity"/>
    <property type="evidence" value="ECO:0007669"/>
    <property type="project" value="UniProtKB-EC"/>
</dbReference>
<evidence type="ECO:0000313" key="11">
    <source>
        <dbReference type="RefSeq" id="XP_022086759.1"/>
    </source>
</evidence>
<evidence type="ECO:0000313" key="13">
    <source>
        <dbReference type="RefSeq" id="XP_022086761.1"/>
    </source>
</evidence>
<dbReference type="AlphaFoldDB" id="A0A8B7Y0S2"/>
<evidence type="ECO:0000256" key="3">
    <source>
        <dbReference type="ARBA" id="ARBA00023002"/>
    </source>
</evidence>
<dbReference type="Pfam" id="PF00107">
    <property type="entry name" value="ADH_zinc_N"/>
    <property type="match status" value="1"/>
</dbReference>
<feature type="domain" description="Alcohol dehydrogenase-like C-terminal" evidence="8">
    <location>
        <begin position="175"/>
        <end position="269"/>
    </location>
</feature>
<dbReference type="InterPro" id="IPR036291">
    <property type="entry name" value="NAD(P)-bd_dom_sf"/>
</dbReference>
<dbReference type="Proteomes" id="UP000694845">
    <property type="component" value="Unplaced"/>
</dbReference>
<evidence type="ECO:0000313" key="16">
    <source>
        <dbReference type="RefSeq" id="XP_022086764.1"/>
    </source>
</evidence>
<name>A0A8B7Y0S2_ACAPL</name>
<feature type="domain" description="Oxidoreductase N-terminal" evidence="9">
    <location>
        <begin position="7"/>
        <end position="116"/>
    </location>
</feature>
<dbReference type="RefSeq" id="XP_022086766.1">
    <property type="nucleotide sequence ID" value="XM_022231074.1"/>
</dbReference>
<dbReference type="EC" id="1.3.1.48" evidence="2"/>
<reference evidence="11 12" key="1">
    <citation type="submission" date="2025-04" db="UniProtKB">
        <authorList>
            <consortium name="RefSeq"/>
        </authorList>
    </citation>
    <scope>IDENTIFICATION</scope>
</reference>
<dbReference type="OrthoDB" id="809632at2759"/>
<comment type="catalytic activity">
    <reaction evidence="5">
        <text>13,14-dihydro-15-oxo-prostaglandin F1alpha + NADP(+) = 15-oxoprostaglandin F1alpha + NADPH + H(+)</text>
        <dbReference type="Rhea" id="RHEA:50592"/>
        <dbReference type="ChEBI" id="CHEBI:15378"/>
        <dbReference type="ChEBI" id="CHEBI:57783"/>
        <dbReference type="ChEBI" id="CHEBI:58349"/>
        <dbReference type="ChEBI" id="CHEBI:79072"/>
        <dbReference type="ChEBI" id="CHEBI:133411"/>
    </reaction>
    <physiologicalReaction direction="right-to-left" evidence="5">
        <dbReference type="Rhea" id="RHEA:50594"/>
    </physiologicalReaction>
</comment>
<evidence type="ECO:0000313" key="14">
    <source>
        <dbReference type="RefSeq" id="XP_022086762.1"/>
    </source>
</evidence>
<comment type="catalytic activity">
    <reaction evidence="6">
        <text>13,14-dihydro-15-oxo-PGF2alpha + NADP(+) = 15-oxoprostaglandin F2alpha + NADPH + H(+)</text>
        <dbReference type="Rhea" id="RHEA:50588"/>
        <dbReference type="ChEBI" id="CHEBI:15378"/>
        <dbReference type="ChEBI" id="CHEBI:57783"/>
        <dbReference type="ChEBI" id="CHEBI:58349"/>
        <dbReference type="ChEBI" id="CHEBI:133374"/>
        <dbReference type="ChEBI" id="CHEBI:133409"/>
    </reaction>
    <physiologicalReaction direction="right-to-left" evidence="6">
        <dbReference type="Rhea" id="RHEA:50590"/>
    </physiologicalReaction>
</comment>
<dbReference type="RefSeq" id="XP_022086762.1">
    <property type="nucleotide sequence ID" value="XM_022231070.1"/>
</dbReference>
<dbReference type="GO" id="GO:0006693">
    <property type="term" value="P:prostaglandin metabolic process"/>
    <property type="evidence" value="ECO:0007669"/>
    <property type="project" value="TreeGrafter"/>
</dbReference>
<dbReference type="SUPFAM" id="SSF50129">
    <property type="entry name" value="GroES-like"/>
    <property type="match status" value="2"/>
</dbReference>
<comment type="similarity">
    <text evidence="1">Belongs to the NADP-dependent oxidoreductase L4BD family.</text>
</comment>
<proteinExistence type="inferred from homology"/>
<dbReference type="KEGG" id="aplc:110977180"/>
<dbReference type="Gene3D" id="3.40.50.720">
    <property type="entry name" value="NAD(P)-binding Rossmann-like Domain"/>
    <property type="match status" value="1"/>
</dbReference>
<dbReference type="InterPro" id="IPR011032">
    <property type="entry name" value="GroES-like_sf"/>
</dbReference>
<dbReference type="Gene3D" id="3.90.180.10">
    <property type="entry name" value="Medium-chain alcohol dehydrogenases, catalytic domain"/>
    <property type="match status" value="1"/>
</dbReference>
<accession>A0A8B7Y0S2</accession>
<dbReference type="InterPro" id="IPR013149">
    <property type="entry name" value="ADH-like_C"/>
</dbReference>
<evidence type="ECO:0000256" key="5">
    <source>
        <dbReference type="ARBA" id="ARBA00047878"/>
    </source>
</evidence>
<evidence type="ECO:0000256" key="7">
    <source>
        <dbReference type="ARBA" id="ARBA00049070"/>
    </source>
</evidence>
<dbReference type="CTD" id="145482"/>
<dbReference type="InterPro" id="IPR041694">
    <property type="entry name" value="ADH_N_2"/>
</dbReference>
<evidence type="ECO:0000256" key="6">
    <source>
        <dbReference type="ARBA" id="ARBA00048290"/>
    </source>
</evidence>
<evidence type="ECO:0000313" key="15">
    <source>
        <dbReference type="RefSeq" id="XP_022086763.1"/>
    </source>
</evidence>
<organism evidence="10 15">
    <name type="scientific">Acanthaster planci</name>
    <name type="common">Crown-of-thorns starfish</name>
    <dbReference type="NCBI Taxonomy" id="133434"/>
    <lineage>
        <taxon>Eukaryota</taxon>
        <taxon>Metazoa</taxon>
        <taxon>Echinodermata</taxon>
        <taxon>Eleutherozoa</taxon>
        <taxon>Asterozoa</taxon>
        <taxon>Asteroidea</taxon>
        <taxon>Valvatacea</taxon>
        <taxon>Valvatida</taxon>
        <taxon>Acanthasteridae</taxon>
        <taxon>Acanthaster</taxon>
    </lineage>
</organism>
<keyword evidence="10" id="KW-1185">Reference proteome</keyword>
<evidence type="ECO:0000256" key="4">
    <source>
        <dbReference type="ARBA" id="ARBA00033119"/>
    </source>
</evidence>
<evidence type="ECO:0000256" key="2">
    <source>
        <dbReference type="ARBA" id="ARBA00011981"/>
    </source>
</evidence>
<evidence type="ECO:0000313" key="12">
    <source>
        <dbReference type="RefSeq" id="XP_022086760.1"/>
    </source>
</evidence>
<evidence type="ECO:0000259" key="9">
    <source>
        <dbReference type="Pfam" id="PF16884"/>
    </source>
</evidence>
<dbReference type="RefSeq" id="XP_022086761.1">
    <property type="nucleotide sequence ID" value="XM_022231069.1"/>
</dbReference>
<dbReference type="PANTHER" id="PTHR43205">
    <property type="entry name" value="PROSTAGLANDIN REDUCTASE"/>
    <property type="match status" value="1"/>
</dbReference>
<dbReference type="RefSeq" id="XP_022086760.1">
    <property type="nucleotide sequence ID" value="XM_022231068.1"/>
</dbReference>
<keyword evidence="3" id="KW-0560">Oxidoreductase</keyword>
<evidence type="ECO:0000256" key="1">
    <source>
        <dbReference type="ARBA" id="ARBA00010460"/>
    </source>
</evidence>
<evidence type="ECO:0000259" key="8">
    <source>
        <dbReference type="Pfam" id="PF00107"/>
    </source>
</evidence>